<organism evidence="2 3">
    <name type="scientific">Phytophthora lilii</name>
    <dbReference type="NCBI Taxonomy" id="2077276"/>
    <lineage>
        <taxon>Eukaryota</taxon>
        <taxon>Sar</taxon>
        <taxon>Stramenopiles</taxon>
        <taxon>Oomycota</taxon>
        <taxon>Peronosporomycetes</taxon>
        <taxon>Peronosporales</taxon>
        <taxon>Peronosporaceae</taxon>
        <taxon>Phytophthora</taxon>
    </lineage>
</organism>
<sequence length="125" mass="13256">MQQPCDCPDASTGLDGLDLRRGGLVAGAHGRVHGAAAAAAVHVLGRRRVAHELGPIGVRALDGHVRDEQLHAEGQRAEHDDAPAPGIEVLPLAHQDEQHDGRDGLQQQHEAVAEVVLQHGISRVR</sequence>
<accession>A0A9W7D9U8</accession>
<evidence type="ECO:0000256" key="1">
    <source>
        <dbReference type="SAM" id="MobiDB-lite"/>
    </source>
</evidence>
<comment type="caution">
    <text evidence="2">The sequence shown here is derived from an EMBL/GenBank/DDBJ whole genome shotgun (WGS) entry which is preliminary data.</text>
</comment>
<reference evidence="2" key="1">
    <citation type="submission" date="2023-04" db="EMBL/GenBank/DDBJ databases">
        <title>Phytophthora lilii NBRC 32176.</title>
        <authorList>
            <person name="Ichikawa N."/>
            <person name="Sato H."/>
            <person name="Tonouchi N."/>
        </authorList>
    </citation>
    <scope>NUCLEOTIDE SEQUENCE</scope>
    <source>
        <strain evidence="2">NBRC 32176</strain>
    </source>
</reference>
<proteinExistence type="predicted"/>
<name>A0A9W7D9U8_9STRA</name>
<gene>
    <name evidence="2" type="ORF">Plil01_001877000</name>
</gene>
<dbReference type="Proteomes" id="UP001165083">
    <property type="component" value="Unassembled WGS sequence"/>
</dbReference>
<dbReference type="EMBL" id="BSXW01012586">
    <property type="protein sequence ID" value="GMF66282.1"/>
    <property type="molecule type" value="Genomic_DNA"/>
</dbReference>
<keyword evidence="3" id="KW-1185">Reference proteome</keyword>
<protein>
    <submittedName>
        <fullName evidence="2">Unnamed protein product</fullName>
    </submittedName>
</protein>
<feature type="compositionally biased region" description="Basic and acidic residues" evidence="1">
    <location>
        <begin position="67"/>
        <end position="82"/>
    </location>
</feature>
<dbReference type="AlphaFoldDB" id="A0A9W7D9U8"/>
<evidence type="ECO:0000313" key="3">
    <source>
        <dbReference type="Proteomes" id="UP001165083"/>
    </source>
</evidence>
<evidence type="ECO:0000313" key="2">
    <source>
        <dbReference type="EMBL" id="GMF66282.1"/>
    </source>
</evidence>
<feature type="region of interest" description="Disordered" evidence="1">
    <location>
        <begin position="67"/>
        <end position="86"/>
    </location>
</feature>